<organism evidence="2 3">
    <name type="scientific">Stylosanthes scabra</name>
    <dbReference type="NCBI Taxonomy" id="79078"/>
    <lineage>
        <taxon>Eukaryota</taxon>
        <taxon>Viridiplantae</taxon>
        <taxon>Streptophyta</taxon>
        <taxon>Embryophyta</taxon>
        <taxon>Tracheophyta</taxon>
        <taxon>Spermatophyta</taxon>
        <taxon>Magnoliopsida</taxon>
        <taxon>eudicotyledons</taxon>
        <taxon>Gunneridae</taxon>
        <taxon>Pentapetalae</taxon>
        <taxon>rosids</taxon>
        <taxon>fabids</taxon>
        <taxon>Fabales</taxon>
        <taxon>Fabaceae</taxon>
        <taxon>Papilionoideae</taxon>
        <taxon>50 kb inversion clade</taxon>
        <taxon>dalbergioids sensu lato</taxon>
        <taxon>Dalbergieae</taxon>
        <taxon>Pterocarpus clade</taxon>
        <taxon>Stylosanthes</taxon>
    </lineage>
</organism>
<keyword evidence="3" id="KW-1185">Reference proteome</keyword>
<dbReference type="EMBL" id="JASCZI010272411">
    <property type="protein sequence ID" value="MED6222100.1"/>
    <property type="molecule type" value="Genomic_DNA"/>
</dbReference>
<reference evidence="2 3" key="1">
    <citation type="journal article" date="2023" name="Plants (Basel)">
        <title>Bridging the Gap: Combining Genomics and Transcriptomics Approaches to Understand Stylosanthes scabra, an Orphan Legume from the Brazilian Caatinga.</title>
        <authorList>
            <person name="Ferreira-Neto J.R.C."/>
            <person name="da Silva M.D."/>
            <person name="Binneck E."/>
            <person name="de Melo N.F."/>
            <person name="da Silva R.H."/>
            <person name="de Melo A.L.T.M."/>
            <person name="Pandolfi V."/>
            <person name="Bustamante F.O."/>
            <person name="Brasileiro-Vidal A.C."/>
            <person name="Benko-Iseppon A.M."/>
        </authorList>
    </citation>
    <scope>NUCLEOTIDE SEQUENCE [LARGE SCALE GENOMIC DNA]</scope>
    <source>
        <tissue evidence="2">Leaves</tissue>
    </source>
</reference>
<feature type="compositionally biased region" description="Basic and acidic residues" evidence="1">
    <location>
        <begin position="79"/>
        <end position="134"/>
    </location>
</feature>
<sequence>MCASLRAEERSTTVEQQRPNCSKAEKMQPTGSGSPETTDESRRCGCRHSSGCRRRRGNQHAERLRDEARRRRQRLWARRGREEWRGEGRGEGRERETLRVKRKLLAGDEARRRRQRWQEGGERSRKRGTEECGSKKKKRG</sequence>
<feature type="compositionally biased region" description="Basic residues" evidence="1">
    <location>
        <begin position="44"/>
        <end position="58"/>
    </location>
</feature>
<feature type="compositionally biased region" description="Basic and acidic residues" evidence="1">
    <location>
        <begin position="59"/>
        <end position="69"/>
    </location>
</feature>
<feature type="region of interest" description="Disordered" evidence="1">
    <location>
        <begin position="1"/>
        <end position="140"/>
    </location>
</feature>
<name>A0ABU6ZJH0_9FABA</name>
<proteinExistence type="predicted"/>
<evidence type="ECO:0000313" key="3">
    <source>
        <dbReference type="Proteomes" id="UP001341840"/>
    </source>
</evidence>
<gene>
    <name evidence="2" type="ORF">PIB30_061165</name>
</gene>
<comment type="caution">
    <text evidence="2">The sequence shown here is derived from an EMBL/GenBank/DDBJ whole genome shotgun (WGS) entry which is preliminary data.</text>
</comment>
<evidence type="ECO:0000313" key="2">
    <source>
        <dbReference type="EMBL" id="MED6222100.1"/>
    </source>
</evidence>
<dbReference type="Proteomes" id="UP001341840">
    <property type="component" value="Unassembled WGS sequence"/>
</dbReference>
<protein>
    <submittedName>
        <fullName evidence="2">Uncharacterized protein</fullName>
    </submittedName>
</protein>
<feature type="compositionally biased region" description="Basic and acidic residues" evidence="1">
    <location>
        <begin position="1"/>
        <end position="12"/>
    </location>
</feature>
<evidence type="ECO:0000256" key="1">
    <source>
        <dbReference type="SAM" id="MobiDB-lite"/>
    </source>
</evidence>
<accession>A0ABU6ZJH0</accession>